<accession>A0AC35U5L5</accession>
<evidence type="ECO:0000313" key="1">
    <source>
        <dbReference type="Proteomes" id="UP000095286"/>
    </source>
</evidence>
<name>A0AC35U5L5_9BILA</name>
<reference evidence="2" key="1">
    <citation type="submission" date="2016-11" db="UniProtKB">
        <authorList>
            <consortium name="WormBaseParasite"/>
        </authorList>
    </citation>
    <scope>IDENTIFICATION</scope>
    <source>
        <strain evidence="2">KR3021</strain>
    </source>
</reference>
<dbReference type="Proteomes" id="UP000095286">
    <property type="component" value="Unplaced"/>
</dbReference>
<dbReference type="WBParaSite" id="RSKR_0000802250.1">
    <property type="protein sequence ID" value="RSKR_0000802250.1"/>
    <property type="gene ID" value="RSKR_0000802250"/>
</dbReference>
<proteinExistence type="predicted"/>
<evidence type="ECO:0000313" key="2">
    <source>
        <dbReference type="WBParaSite" id="RSKR_0000802250.1"/>
    </source>
</evidence>
<protein>
    <submittedName>
        <fullName evidence="2">Apple domain-containing protein</fullName>
    </submittedName>
</protein>
<sequence length="103" mass="11616">MIQILTIKISSSLIRNIIFFITCFFMLNNKVNSTIVGKACFAPHECWGTEPMNALGVPLSIESRISKRLIIGGNSRGVKCRCKSGMCQFFSFSKNTNYFCDEF</sequence>
<organism evidence="1 2">
    <name type="scientific">Rhabditophanes sp. KR3021</name>
    <dbReference type="NCBI Taxonomy" id="114890"/>
    <lineage>
        <taxon>Eukaryota</taxon>
        <taxon>Metazoa</taxon>
        <taxon>Ecdysozoa</taxon>
        <taxon>Nematoda</taxon>
        <taxon>Chromadorea</taxon>
        <taxon>Rhabditida</taxon>
        <taxon>Tylenchina</taxon>
        <taxon>Panagrolaimomorpha</taxon>
        <taxon>Strongyloidoidea</taxon>
        <taxon>Alloionematidae</taxon>
        <taxon>Rhabditophanes</taxon>
    </lineage>
</organism>